<reference evidence="1 2" key="2">
    <citation type="submission" date="2018-11" db="EMBL/GenBank/DDBJ databases">
        <authorList>
            <consortium name="Pathogen Informatics"/>
        </authorList>
    </citation>
    <scope>NUCLEOTIDE SEQUENCE [LARGE SCALE GENOMIC DNA]</scope>
</reference>
<accession>A0A183I5J6</accession>
<evidence type="ECO:0000313" key="2">
    <source>
        <dbReference type="Proteomes" id="UP000267606"/>
    </source>
</evidence>
<gene>
    <name evidence="1" type="ORF">OFLC_LOCUS15008</name>
</gene>
<dbReference type="WBParaSite" id="OFLC_0001501901-mRNA-1">
    <property type="protein sequence ID" value="OFLC_0001501901-mRNA-1"/>
    <property type="gene ID" value="OFLC_0001501901"/>
</dbReference>
<keyword evidence="2" id="KW-1185">Reference proteome</keyword>
<organism evidence="3">
    <name type="scientific">Onchocerca flexuosa</name>
    <dbReference type="NCBI Taxonomy" id="387005"/>
    <lineage>
        <taxon>Eukaryota</taxon>
        <taxon>Metazoa</taxon>
        <taxon>Ecdysozoa</taxon>
        <taxon>Nematoda</taxon>
        <taxon>Chromadorea</taxon>
        <taxon>Rhabditida</taxon>
        <taxon>Spirurina</taxon>
        <taxon>Spiruromorpha</taxon>
        <taxon>Filarioidea</taxon>
        <taxon>Onchocercidae</taxon>
        <taxon>Onchocerca</taxon>
    </lineage>
</organism>
<evidence type="ECO:0000313" key="3">
    <source>
        <dbReference type="WBParaSite" id="OFLC_0001501901-mRNA-1"/>
    </source>
</evidence>
<evidence type="ECO:0000313" key="1">
    <source>
        <dbReference type="EMBL" id="VDP19999.1"/>
    </source>
</evidence>
<dbReference type="Proteomes" id="UP000267606">
    <property type="component" value="Unassembled WGS sequence"/>
</dbReference>
<reference evidence="3" key="1">
    <citation type="submission" date="2016-06" db="UniProtKB">
        <authorList>
            <consortium name="WormBaseParasite"/>
        </authorList>
    </citation>
    <scope>IDENTIFICATION</scope>
</reference>
<dbReference type="EMBL" id="UZAJ01041480">
    <property type="protein sequence ID" value="VDP19999.1"/>
    <property type="molecule type" value="Genomic_DNA"/>
</dbReference>
<sequence length="60" mass="6575">MGEPEDVDAMLEEALDKIEDDQKKKNASTLVVISTVIVMFRTTFHCTAALGVFGCVNVDK</sequence>
<name>A0A183I5J6_9BILA</name>
<protein>
    <submittedName>
        <fullName evidence="3">Dynein light chain</fullName>
    </submittedName>
</protein>
<dbReference type="AlphaFoldDB" id="A0A183I5J6"/>
<proteinExistence type="predicted"/>